<name>A0A6N7XJ57_9FIRM</name>
<evidence type="ECO:0000313" key="5">
    <source>
        <dbReference type="EMBL" id="MSU00792.1"/>
    </source>
</evidence>
<keyword evidence="6" id="KW-1185">Reference proteome</keyword>
<accession>A0A6N7XJ57</accession>
<reference evidence="5 6" key="1">
    <citation type="submission" date="2019-09" db="EMBL/GenBank/DDBJ databases">
        <title>In-depth cultivation of the pig gut microbiome towards novel bacterial diversity and tailored functional studies.</title>
        <authorList>
            <person name="Wylensek D."/>
            <person name="Hitch T.C.A."/>
            <person name="Clavel T."/>
        </authorList>
    </citation>
    <scope>NUCLEOTIDE SEQUENCE [LARGE SCALE GENOMIC DNA]</scope>
    <source>
        <strain evidence="5 6">WCA3-693-APC-4?</strain>
    </source>
</reference>
<comment type="caution">
    <text evidence="5">The sequence shown here is derived from an EMBL/GenBank/DDBJ whole genome shotgun (WGS) entry which is preliminary data.</text>
</comment>
<evidence type="ECO:0000313" key="6">
    <source>
        <dbReference type="Proteomes" id="UP000469523"/>
    </source>
</evidence>
<dbReference type="EMBL" id="VUNQ01000007">
    <property type="protein sequence ID" value="MSU00792.1"/>
    <property type="molecule type" value="Genomic_DNA"/>
</dbReference>
<comment type="similarity">
    <text evidence="1">Belongs to the peptidase U62 family.</text>
</comment>
<evidence type="ECO:0000259" key="4">
    <source>
        <dbReference type="Pfam" id="PF19290"/>
    </source>
</evidence>
<dbReference type="PANTHER" id="PTHR43421">
    <property type="entry name" value="METALLOPROTEASE PMBA"/>
    <property type="match status" value="1"/>
</dbReference>
<dbReference type="Proteomes" id="UP000469523">
    <property type="component" value="Unassembled WGS sequence"/>
</dbReference>
<dbReference type="PANTHER" id="PTHR43421:SF1">
    <property type="entry name" value="METALLOPROTEASE PMBA"/>
    <property type="match status" value="1"/>
</dbReference>
<dbReference type="SUPFAM" id="SSF111283">
    <property type="entry name" value="Putative modulator of DNA gyrase, PmbA/TldD"/>
    <property type="match status" value="1"/>
</dbReference>
<organism evidence="5 6">
    <name type="scientific">Tissierella pigra</name>
    <dbReference type="NCBI Taxonomy" id="2607614"/>
    <lineage>
        <taxon>Bacteria</taxon>
        <taxon>Bacillati</taxon>
        <taxon>Bacillota</taxon>
        <taxon>Tissierellia</taxon>
        <taxon>Tissierellales</taxon>
        <taxon>Tissierellaceae</taxon>
        <taxon>Tissierella</taxon>
    </lineage>
</organism>
<dbReference type="GO" id="GO:0008237">
    <property type="term" value="F:metallopeptidase activity"/>
    <property type="evidence" value="ECO:0007669"/>
    <property type="project" value="InterPro"/>
</dbReference>
<dbReference type="Gene3D" id="3.30.2290.10">
    <property type="entry name" value="PmbA/TldD superfamily"/>
    <property type="match status" value="1"/>
</dbReference>
<feature type="domain" description="Metalloprotease TldD/E C-terminal" evidence="3">
    <location>
        <begin position="225"/>
        <end position="448"/>
    </location>
</feature>
<dbReference type="InterPro" id="IPR035068">
    <property type="entry name" value="TldD/PmbA_N"/>
</dbReference>
<dbReference type="Pfam" id="PF01523">
    <property type="entry name" value="PmbA_TldD_1st"/>
    <property type="match status" value="1"/>
</dbReference>
<feature type="domain" description="Metalloprotease TldD/E central" evidence="4">
    <location>
        <begin position="114"/>
        <end position="217"/>
    </location>
</feature>
<dbReference type="RefSeq" id="WP_154439210.1">
    <property type="nucleotide sequence ID" value="NZ_VUNQ01000007.1"/>
</dbReference>
<dbReference type="InterPro" id="IPR047657">
    <property type="entry name" value="PmbA"/>
</dbReference>
<dbReference type="InterPro" id="IPR002510">
    <property type="entry name" value="Metalloprtase-TldD/E_N"/>
</dbReference>
<evidence type="ECO:0000259" key="2">
    <source>
        <dbReference type="Pfam" id="PF01523"/>
    </source>
</evidence>
<sequence length="449" mass="49576">MAYRELINKIFHKGKEKMEDLEVYIENSKEIEIKVFNGEIDKYSISESGGLSLRGTNNGKMGYSYTEKIDESSIDMLINEACENAEYIDSEDEEKIFVGSDDYKEIKFHSEGLSTASIEEKIDLVKKLEIEALSLDKRVTSIQECVYKEFDKSRYIVNTKGIDLSDTLNGAAIYVAVIAKDGEDIKTGMGFRLIKDISQVDYKTIAKEAVHEAISSLGAKPIKSNNYPLVIKNTIFADLLSSFASVFSSDHVQKGMSLLKDKVETKIASPLLTIVDDPDLKDGFMSRCFDDEGTKTTYKKIVDKGVLTTYLYNWKTAKKDNVSSTGNGTRGSYKSSLSISPTNFYIEKGNNTFEELIGSIDNGVYITDVAGLHSGLNPISGDFSLSASGYEIVDGKIQRPINQITIAGNFFEVLNDIDAIGDDLEFGLPSLGYFGSPSIKINSISISGE</sequence>
<dbReference type="InterPro" id="IPR045570">
    <property type="entry name" value="Metalloprtase-TldD/E_cen_dom"/>
</dbReference>
<proteinExistence type="inferred from homology"/>
<feature type="domain" description="Metalloprotease TldD/E N-terminal" evidence="2">
    <location>
        <begin position="22"/>
        <end position="85"/>
    </location>
</feature>
<evidence type="ECO:0000259" key="3">
    <source>
        <dbReference type="Pfam" id="PF19289"/>
    </source>
</evidence>
<dbReference type="GO" id="GO:0005829">
    <property type="term" value="C:cytosol"/>
    <property type="evidence" value="ECO:0007669"/>
    <property type="project" value="TreeGrafter"/>
</dbReference>
<dbReference type="GO" id="GO:0006508">
    <property type="term" value="P:proteolysis"/>
    <property type="evidence" value="ECO:0007669"/>
    <property type="project" value="InterPro"/>
</dbReference>
<dbReference type="AlphaFoldDB" id="A0A6N7XJ57"/>
<dbReference type="Pfam" id="PF19289">
    <property type="entry name" value="PmbA_TldD_3rd"/>
    <property type="match status" value="1"/>
</dbReference>
<dbReference type="InterPro" id="IPR045569">
    <property type="entry name" value="Metalloprtase-TldD/E_C"/>
</dbReference>
<protein>
    <submittedName>
        <fullName evidence="5">TldD/PmbA family protein</fullName>
    </submittedName>
</protein>
<dbReference type="Pfam" id="PF19290">
    <property type="entry name" value="PmbA_TldD_2nd"/>
    <property type="match status" value="1"/>
</dbReference>
<evidence type="ECO:0000256" key="1">
    <source>
        <dbReference type="ARBA" id="ARBA00005836"/>
    </source>
</evidence>
<dbReference type="InterPro" id="IPR036059">
    <property type="entry name" value="TldD/PmbA_sf"/>
</dbReference>
<gene>
    <name evidence="5" type="ORF">FYJ83_04835</name>
</gene>